<evidence type="ECO:0000313" key="3">
    <source>
        <dbReference type="Proteomes" id="UP000682713"/>
    </source>
</evidence>
<comment type="caution">
    <text evidence="2">The sequence shown here is derived from an EMBL/GenBank/DDBJ whole genome shotgun (WGS) entry which is preliminary data.</text>
</comment>
<dbReference type="Proteomes" id="UP000682713">
    <property type="component" value="Unassembled WGS sequence"/>
</dbReference>
<organism evidence="2 3">
    <name type="scientific">Lederbergia citrisecunda</name>
    <dbReference type="NCBI Taxonomy" id="2833583"/>
    <lineage>
        <taxon>Bacteria</taxon>
        <taxon>Bacillati</taxon>
        <taxon>Bacillota</taxon>
        <taxon>Bacilli</taxon>
        <taxon>Bacillales</taxon>
        <taxon>Bacillaceae</taxon>
        <taxon>Lederbergia</taxon>
    </lineage>
</organism>
<proteinExistence type="predicted"/>
<sequence>MKYQFESTKDLLKFLNENLLSTVEAAELLGISKSRIGHMVRDGKLTPAKDQPKVFLKESVLERKAEQEELRKKYRPYDELE</sequence>
<accession>A0A942TK72</accession>
<keyword evidence="3" id="KW-1185">Reference proteome</keyword>
<protein>
    <submittedName>
        <fullName evidence="2">Helix-turn-helix domain-containing protein</fullName>
    </submittedName>
</protein>
<feature type="domain" description="Helix-turn-helix" evidence="1">
    <location>
        <begin position="19"/>
        <end position="67"/>
    </location>
</feature>
<dbReference type="EMBL" id="JAGYPJ010000001">
    <property type="protein sequence ID" value="MBS4198628.1"/>
    <property type="molecule type" value="Genomic_DNA"/>
</dbReference>
<evidence type="ECO:0000313" key="2">
    <source>
        <dbReference type="EMBL" id="MBS4198628.1"/>
    </source>
</evidence>
<dbReference type="RefSeq" id="WP_213109370.1">
    <property type="nucleotide sequence ID" value="NZ_JAGYPJ010000001.1"/>
</dbReference>
<gene>
    <name evidence="2" type="ORF">KHA93_03060</name>
</gene>
<reference evidence="2 3" key="1">
    <citation type="submission" date="2021-05" db="EMBL/GenBank/DDBJ databases">
        <title>Novel Bacillus species.</title>
        <authorList>
            <person name="Liu G."/>
        </authorList>
    </citation>
    <scope>NUCLEOTIDE SEQUENCE [LARGE SCALE GENOMIC DNA]</scope>
    <source>
        <strain evidence="2 3">FJAT-49732</strain>
    </source>
</reference>
<dbReference type="AlphaFoldDB" id="A0A942TK72"/>
<dbReference type="InterPro" id="IPR041657">
    <property type="entry name" value="HTH_17"/>
</dbReference>
<dbReference type="Pfam" id="PF12728">
    <property type="entry name" value="HTH_17"/>
    <property type="match status" value="1"/>
</dbReference>
<evidence type="ECO:0000259" key="1">
    <source>
        <dbReference type="Pfam" id="PF12728"/>
    </source>
</evidence>
<name>A0A942TK72_9BACI</name>